<feature type="transmembrane region" description="Helical" evidence="4">
    <location>
        <begin position="28"/>
        <end position="47"/>
    </location>
</feature>
<keyword evidence="4" id="KW-0472">Membrane</keyword>
<evidence type="ECO:0000256" key="1">
    <source>
        <dbReference type="ARBA" id="ARBA00000085"/>
    </source>
</evidence>
<feature type="transmembrane region" description="Helical" evidence="4">
    <location>
        <begin position="124"/>
        <end position="143"/>
    </location>
</feature>
<keyword evidence="6" id="KW-0808">Transferase</keyword>
<dbReference type="Proteomes" id="UP000290545">
    <property type="component" value="Unassembled WGS sequence"/>
</dbReference>
<evidence type="ECO:0000313" key="6">
    <source>
        <dbReference type="EMBL" id="RXK80892.1"/>
    </source>
</evidence>
<evidence type="ECO:0000256" key="4">
    <source>
        <dbReference type="SAM" id="Phobius"/>
    </source>
</evidence>
<dbReference type="EC" id="2.7.13.3" evidence="2"/>
<dbReference type="GO" id="GO:0000155">
    <property type="term" value="F:phosphorelay sensor kinase activity"/>
    <property type="evidence" value="ECO:0007669"/>
    <property type="project" value="InterPro"/>
</dbReference>
<dbReference type="PRINTS" id="PR00344">
    <property type="entry name" value="BCTRLSENSOR"/>
</dbReference>
<dbReference type="CDD" id="cd00082">
    <property type="entry name" value="HisKA"/>
    <property type="match status" value="1"/>
</dbReference>
<dbReference type="InterPro" id="IPR004358">
    <property type="entry name" value="Sig_transdc_His_kin-like_C"/>
</dbReference>
<dbReference type="RefSeq" id="WP_129006037.1">
    <property type="nucleotide sequence ID" value="NZ_SDHZ01000005.1"/>
</dbReference>
<feature type="transmembrane region" description="Helical" evidence="4">
    <location>
        <begin position="155"/>
        <end position="173"/>
    </location>
</feature>
<dbReference type="PANTHER" id="PTHR43547:SF2">
    <property type="entry name" value="HYBRID SIGNAL TRANSDUCTION HISTIDINE KINASE C"/>
    <property type="match status" value="1"/>
</dbReference>
<dbReference type="PANTHER" id="PTHR43547">
    <property type="entry name" value="TWO-COMPONENT HISTIDINE KINASE"/>
    <property type="match status" value="1"/>
</dbReference>
<reference evidence="6 7" key="1">
    <citation type="submission" date="2019-01" db="EMBL/GenBank/DDBJ databases">
        <title>Filimonas sp. strain TTM-71.</title>
        <authorList>
            <person name="Chen W.-M."/>
        </authorList>
    </citation>
    <scope>NUCLEOTIDE SEQUENCE [LARGE SCALE GENOMIC DNA]</scope>
    <source>
        <strain evidence="6 7">TTM-71</strain>
    </source>
</reference>
<dbReference type="SMART" id="SM00387">
    <property type="entry name" value="HATPase_c"/>
    <property type="match status" value="1"/>
</dbReference>
<name>A0A4V1M9F2_9BACT</name>
<protein>
    <recommendedName>
        <fullName evidence="2">histidine kinase</fullName>
        <ecNumber evidence="2">2.7.13.3</ecNumber>
    </recommendedName>
</protein>
<comment type="catalytic activity">
    <reaction evidence="1">
        <text>ATP + protein L-histidine = ADP + protein N-phospho-L-histidine.</text>
        <dbReference type="EC" id="2.7.13.3"/>
    </reaction>
</comment>
<evidence type="ECO:0000256" key="2">
    <source>
        <dbReference type="ARBA" id="ARBA00012438"/>
    </source>
</evidence>
<feature type="domain" description="Histidine kinase" evidence="5">
    <location>
        <begin position="204"/>
        <end position="421"/>
    </location>
</feature>
<keyword evidence="4" id="KW-1133">Transmembrane helix</keyword>
<dbReference type="InterPro" id="IPR005467">
    <property type="entry name" value="His_kinase_dom"/>
</dbReference>
<evidence type="ECO:0000313" key="7">
    <source>
        <dbReference type="Proteomes" id="UP000290545"/>
    </source>
</evidence>
<organism evidence="6 7">
    <name type="scientific">Filimonas effusa</name>
    <dbReference type="NCBI Taxonomy" id="2508721"/>
    <lineage>
        <taxon>Bacteria</taxon>
        <taxon>Pseudomonadati</taxon>
        <taxon>Bacteroidota</taxon>
        <taxon>Chitinophagia</taxon>
        <taxon>Chitinophagales</taxon>
        <taxon>Chitinophagaceae</taxon>
        <taxon>Filimonas</taxon>
    </lineage>
</organism>
<keyword evidence="3" id="KW-0597">Phosphoprotein</keyword>
<accession>A0A4V1M9F2</accession>
<dbReference type="EMBL" id="SDHZ01000005">
    <property type="protein sequence ID" value="RXK80892.1"/>
    <property type="molecule type" value="Genomic_DNA"/>
</dbReference>
<feature type="transmembrane region" description="Helical" evidence="4">
    <location>
        <begin position="85"/>
        <end position="118"/>
    </location>
</feature>
<dbReference type="Pfam" id="PF02518">
    <property type="entry name" value="HATPase_c"/>
    <property type="match status" value="1"/>
</dbReference>
<dbReference type="AlphaFoldDB" id="A0A4V1M9F2"/>
<dbReference type="PROSITE" id="PS50109">
    <property type="entry name" value="HIS_KIN"/>
    <property type="match status" value="1"/>
</dbReference>
<evidence type="ECO:0000259" key="5">
    <source>
        <dbReference type="PROSITE" id="PS50109"/>
    </source>
</evidence>
<dbReference type="Gene3D" id="1.10.287.130">
    <property type="match status" value="1"/>
</dbReference>
<feature type="transmembrane region" description="Helical" evidence="4">
    <location>
        <begin position="53"/>
        <end position="73"/>
    </location>
</feature>
<keyword evidence="6" id="KW-0418">Kinase</keyword>
<dbReference type="InterPro" id="IPR003594">
    <property type="entry name" value="HATPase_dom"/>
</dbReference>
<keyword evidence="4" id="KW-0812">Transmembrane</keyword>
<dbReference type="SUPFAM" id="SSF55874">
    <property type="entry name" value="ATPase domain of HSP90 chaperone/DNA topoisomerase II/histidine kinase"/>
    <property type="match status" value="1"/>
</dbReference>
<dbReference type="InterPro" id="IPR036097">
    <property type="entry name" value="HisK_dim/P_sf"/>
</dbReference>
<dbReference type="InterPro" id="IPR003661">
    <property type="entry name" value="HisK_dim/P_dom"/>
</dbReference>
<dbReference type="Gene3D" id="3.30.565.10">
    <property type="entry name" value="Histidine kinase-like ATPase, C-terminal domain"/>
    <property type="match status" value="1"/>
</dbReference>
<sequence length="426" mass="47386">MWSKVKKWLDTGTSEEFGFIINTRIRTINLAAMVGGSASLLFTILNFSTGHYLLGAHTLVNLILLGTLIYFNARHNFLKGPATMMVLLSLAFTSNGILFHNGMEFYVLLVVCLGLLLFDNMRVILLILFINSILFLVAHKVVSRYAIQPSIANRSFINMAVWLVILLLCLYTFKKRSLMYLQRLELANKQLQESNRSKEKLFSIVAHDMRSPLNSLTATLDLLNNQFIDEKTFRELSSLLSNQTKHLNENMDVLLRWATSQLRGIEVNAHAFDLCIYIRDILQLLAPLMEFKHVRCEAGCNGPVMVFADTDHVQLILRNLITNAIKFSHTGGVITVSASCEEKGKVWVHVQDNGIGMSQDAVNNLFNPAVIQSLPGTGNEKGIGLGLQLSNEFVQKNGGSITVKSTPSKGSIFSFSLPAAPGNYSS</sequence>
<comment type="caution">
    <text evidence="6">The sequence shown here is derived from an EMBL/GenBank/DDBJ whole genome shotgun (WGS) entry which is preliminary data.</text>
</comment>
<dbReference type="CDD" id="cd00075">
    <property type="entry name" value="HATPase"/>
    <property type="match status" value="1"/>
</dbReference>
<dbReference type="InterPro" id="IPR036890">
    <property type="entry name" value="HATPase_C_sf"/>
</dbReference>
<gene>
    <name evidence="6" type="ORF">ESB13_22315</name>
</gene>
<dbReference type="SUPFAM" id="SSF47384">
    <property type="entry name" value="Homodimeric domain of signal transducing histidine kinase"/>
    <property type="match status" value="1"/>
</dbReference>
<keyword evidence="7" id="KW-1185">Reference proteome</keyword>
<evidence type="ECO:0000256" key="3">
    <source>
        <dbReference type="ARBA" id="ARBA00022553"/>
    </source>
</evidence>
<proteinExistence type="predicted"/>
<dbReference type="OrthoDB" id="9810447at2"/>